<name>A0AAV4CGE0_9GAST</name>
<reference evidence="1 2" key="1">
    <citation type="journal article" date="2021" name="Elife">
        <title>Chloroplast acquisition without the gene transfer in kleptoplastic sea slugs, Plakobranchus ocellatus.</title>
        <authorList>
            <person name="Maeda T."/>
            <person name="Takahashi S."/>
            <person name="Yoshida T."/>
            <person name="Shimamura S."/>
            <person name="Takaki Y."/>
            <person name="Nagai Y."/>
            <person name="Toyoda A."/>
            <person name="Suzuki Y."/>
            <person name="Arimoto A."/>
            <person name="Ishii H."/>
            <person name="Satoh N."/>
            <person name="Nishiyama T."/>
            <person name="Hasebe M."/>
            <person name="Maruyama T."/>
            <person name="Minagawa J."/>
            <person name="Obokata J."/>
            <person name="Shigenobu S."/>
        </authorList>
    </citation>
    <scope>NUCLEOTIDE SEQUENCE [LARGE SCALE GENOMIC DNA]</scope>
</reference>
<dbReference type="EMBL" id="BLXT01006218">
    <property type="protein sequence ID" value="GFO30073.1"/>
    <property type="molecule type" value="Genomic_DNA"/>
</dbReference>
<sequence length="82" mass="9389">MVVLIFPSLDHVTVERCEVLQCGPIEKLIKRRSTRQESPLYYVSIEQTFDDVKSANISTGRGGRDRNNVNTKEICKYSNQGR</sequence>
<dbReference type="AlphaFoldDB" id="A0AAV4CGE0"/>
<evidence type="ECO:0000313" key="1">
    <source>
        <dbReference type="EMBL" id="GFO30073.1"/>
    </source>
</evidence>
<dbReference type="Proteomes" id="UP000735302">
    <property type="component" value="Unassembled WGS sequence"/>
</dbReference>
<gene>
    <name evidence="1" type="ORF">PoB_005657800</name>
</gene>
<comment type="caution">
    <text evidence="1">The sequence shown here is derived from an EMBL/GenBank/DDBJ whole genome shotgun (WGS) entry which is preliminary data.</text>
</comment>
<protein>
    <submittedName>
        <fullName evidence="1">Uncharacterized protein</fullName>
    </submittedName>
</protein>
<proteinExistence type="predicted"/>
<organism evidence="1 2">
    <name type="scientific">Plakobranchus ocellatus</name>
    <dbReference type="NCBI Taxonomy" id="259542"/>
    <lineage>
        <taxon>Eukaryota</taxon>
        <taxon>Metazoa</taxon>
        <taxon>Spiralia</taxon>
        <taxon>Lophotrochozoa</taxon>
        <taxon>Mollusca</taxon>
        <taxon>Gastropoda</taxon>
        <taxon>Heterobranchia</taxon>
        <taxon>Euthyneura</taxon>
        <taxon>Panpulmonata</taxon>
        <taxon>Sacoglossa</taxon>
        <taxon>Placobranchoidea</taxon>
        <taxon>Plakobranchidae</taxon>
        <taxon>Plakobranchus</taxon>
    </lineage>
</organism>
<accession>A0AAV4CGE0</accession>
<evidence type="ECO:0000313" key="2">
    <source>
        <dbReference type="Proteomes" id="UP000735302"/>
    </source>
</evidence>
<keyword evidence="2" id="KW-1185">Reference proteome</keyword>